<dbReference type="GO" id="GO:0004315">
    <property type="term" value="F:3-oxoacyl-[acyl-carrier-protein] synthase activity"/>
    <property type="evidence" value="ECO:0007669"/>
    <property type="project" value="InterPro"/>
</dbReference>
<dbReference type="CDD" id="cd00827">
    <property type="entry name" value="init_cond_enzymes"/>
    <property type="match status" value="1"/>
</dbReference>
<evidence type="ECO:0000259" key="3">
    <source>
        <dbReference type="Pfam" id="PF08541"/>
    </source>
</evidence>
<dbReference type="Proteomes" id="UP000465601">
    <property type="component" value="Unassembled WGS sequence"/>
</dbReference>
<dbReference type="GO" id="GO:0006633">
    <property type="term" value="P:fatty acid biosynthetic process"/>
    <property type="evidence" value="ECO:0007669"/>
    <property type="project" value="InterPro"/>
</dbReference>
<proteinExistence type="predicted"/>
<dbReference type="GO" id="GO:0044550">
    <property type="term" value="P:secondary metabolite biosynthetic process"/>
    <property type="evidence" value="ECO:0007669"/>
    <property type="project" value="TreeGrafter"/>
</dbReference>
<dbReference type="InterPro" id="IPR016039">
    <property type="entry name" value="Thiolase-like"/>
</dbReference>
<dbReference type="RefSeq" id="WP_151865449.1">
    <property type="nucleotide sequence ID" value="NZ_WBZB01000015.1"/>
</dbReference>
<dbReference type="Pfam" id="PF08545">
    <property type="entry name" value="ACP_syn_III"/>
    <property type="match status" value="1"/>
</dbReference>
<evidence type="ECO:0000313" key="6">
    <source>
        <dbReference type="Proteomes" id="UP000465601"/>
    </source>
</evidence>
<keyword evidence="2" id="KW-0012">Acyltransferase</keyword>
<comment type="caution">
    <text evidence="5">The sequence shown here is derived from an EMBL/GenBank/DDBJ whole genome shotgun (WGS) entry which is preliminary data.</text>
</comment>
<dbReference type="PANTHER" id="PTHR34069:SF2">
    <property type="entry name" value="BETA-KETOACYL-[ACYL-CARRIER-PROTEIN] SYNTHASE III"/>
    <property type="match status" value="1"/>
</dbReference>
<feature type="domain" description="Beta-ketoacyl-[acyl-carrier-protein] synthase III N-terminal" evidence="4">
    <location>
        <begin position="110"/>
        <end position="191"/>
    </location>
</feature>
<evidence type="ECO:0000259" key="4">
    <source>
        <dbReference type="Pfam" id="PF08545"/>
    </source>
</evidence>
<dbReference type="EMBL" id="WBZB01000015">
    <property type="protein sequence ID" value="KAB3530861.1"/>
    <property type="molecule type" value="Genomic_DNA"/>
</dbReference>
<dbReference type="NCBIfam" id="NF005308">
    <property type="entry name" value="PRK06840.1"/>
    <property type="match status" value="1"/>
</dbReference>
<keyword evidence="6" id="KW-1185">Reference proteome</keyword>
<dbReference type="Pfam" id="PF08541">
    <property type="entry name" value="ACP_syn_III_C"/>
    <property type="match status" value="1"/>
</dbReference>
<dbReference type="AlphaFoldDB" id="A0A833HQD3"/>
<protein>
    <submittedName>
        <fullName evidence="5">3-oxoacyl-ACP synthase</fullName>
    </submittedName>
</protein>
<dbReference type="Gene3D" id="3.40.47.10">
    <property type="match status" value="1"/>
</dbReference>
<gene>
    <name evidence="5" type="ORF">F8153_05895</name>
</gene>
<keyword evidence="1" id="KW-0808">Transferase</keyword>
<dbReference type="OrthoDB" id="9786707at2"/>
<dbReference type="PANTHER" id="PTHR34069">
    <property type="entry name" value="3-OXOACYL-[ACYL-CARRIER-PROTEIN] SYNTHASE 3"/>
    <property type="match status" value="1"/>
</dbReference>
<evidence type="ECO:0000256" key="2">
    <source>
        <dbReference type="ARBA" id="ARBA00023315"/>
    </source>
</evidence>
<dbReference type="InterPro" id="IPR013747">
    <property type="entry name" value="ACP_syn_III_C"/>
</dbReference>
<feature type="domain" description="Beta-ketoacyl-[acyl-carrier-protein] synthase III C-terminal" evidence="3">
    <location>
        <begin position="248"/>
        <end position="336"/>
    </location>
</feature>
<accession>A0A833HQD3</accession>
<dbReference type="InterPro" id="IPR013751">
    <property type="entry name" value="ACP_syn_III_N"/>
</dbReference>
<name>A0A833HQD3_9FIRM</name>
<evidence type="ECO:0000313" key="5">
    <source>
        <dbReference type="EMBL" id="KAB3530861.1"/>
    </source>
</evidence>
<dbReference type="SUPFAM" id="SSF53901">
    <property type="entry name" value="Thiolase-like"/>
    <property type="match status" value="1"/>
</dbReference>
<organism evidence="5 6">
    <name type="scientific">Alkaliphilus serpentinus</name>
    <dbReference type="NCBI Taxonomy" id="1482731"/>
    <lineage>
        <taxon>Bacteria</taxon>
        <taxon>Bacillati</taxon>
        <taxon>Bacillota</taxon>
        <taxon>Clostridia</taxon>
        <taxon>Peptostreptococcales</taxon>
        <taxon>Natronincolaceae</taxon>
        <taxon>Alkaliphilus</taxon>
    </lineage>
</organism>
<reference evidence="5 6" key="1">
    <citation type="submission" date="2019-10" db="EMBL/GenBank/DDBJ databases">
        <title>Alkaliphilus serpentinus sp. nov. and Alkaliphilus pronyensis sp. nov., two novel anaerobic alkaliphilic species isolated from the serpentinized-hosted hydrothermal field of the Prony Bay (New Caledonia).</title>
        <authorList>
            <person name="Postec A."/>
        </authorList>
    </citation>
    <scope>NUCLEOTIDE SEQUENCE [LARGE SCALE GENOMIC DNA]</scope>
    <source>
        <strain evidence="5 6">LacT</strain>
    </source>
</reference>
<sequence length="339" mass="37262">MKDIYVGIVGTGLYIPNTYETAEEISQQSGIPVDVIKNKFGFYKKPVAGREDGTMEMGVKAALDCLEKTKTDPLDIDVIICIGEEYKEYPLTTSGIYIQEAIGAHRAWAFDIAQRCGTAVVAMKMAKSLMLSDDKINTVLIAGGYRNGDLIDYKNDRVTFMFNLGAGGGAILLKKNYGKNLLLETSIITDGSFSRDVAVKYGGTENPLTKENIDYGLKSLDVLDPQHMKKGLGEKSMPNFVRVIDESLKASGYSLRDIDYIAMLHMKPSAHKFVLEELGLPLDKSIYLKDYGHIGQIDQILSTTLALQEGKIKDGDVVVWVSAGIGYAWDACTIKWGKA</sequence>
<evidence type="ECO:0000256" key="1">
    <source>
        <dbReference type="ARBA" id="ARBA00022679"/>
    </source>
</evidence>